<feature type="region of interest" description="Disordered" evidence="2">
    <location>
        <begin position="382"/>
        <end position="407"/>
    </location>
</feature>
<evidence type="ECO:0000256" key="1">
    <source>
        <dbReference type="SAM" id="Coils"/>
    </source>
</evidence>
<organism evidence="3">
    <name type="scientific">Cladocopium goreaui</name>
    <dbReference type="NCBI Taxonomy" id="2562237"/>
    <lineage>
        <taxon>Eukaryota</taxon>
        <taxon>Sar</taxon>
        <taxon>Alveolata</taxon>
        <taxon>Dinophyceae</taxon>
        <taxon>Suessiales</taxon>
        <taxon>Symbiodiniaceae</taxon>
        <taxon>Cladocopium</taxon>
    </lineage>
</organism>
<proteinExistence type="predicted"/>
<comment type="caution">
    <text evidence="3">The sequence shown here is derived from an EMBL/GenBank/DDBJ whole genome shotgun (WGS) entry which is preliminary data.</text>
</comment>
<dbReference type="EMBL" id="CAMXCT020000111">
    <property type="protein sequence ID" value="CAL1127334.1"/>
    <property type="molecule type" value="Genomic_DNA"/>
</dbReference>
<protein>
    <submittedName>
        <fullName evidence="3">Uncharacterized protein</fullName>
    </submittedName>
</protein>
<evidence type="ECO:0000313" key="5">
    <source>
        <dbReference type="Proteomes" id="UP001152797"/>
    </source>
</evidence>
<dbReference type="EMBL" id="CAMXCT010000111">
    <property type="protein sequence ID" value="CAI3973959.1"/>
    <property type="molecule type" value="Genomic_DNA"/>
</dbReference>
<sequence length="474" mass="52331">MEQAKEAAQARGEKRKQPTAAPAFPGQGMASPLKRLRGKQPLGGPGTKLEESKGDAEQRLQAEGAASLGQAKDIYVSSPAAESQHENKIGKEVPTNRLPEATDADSKTAGGPPARRLRTKTPATLALEKGCSSNALPGEELARSIIRKAVARVAATEQKVAREKQERVIAEVVAEIARKRKGGGHGSQDKTCKAARAEEEPQKQLEPTSIGAGQATGTSDAARKRKREGNATQEQTCKAPRAADQPQTLPQPPQPTQGQELAQARERFILIHAAYQELLSKCARPSSSEAPFRESHLFEWVRKEIEEEYRKAEKEYEEQKLQRQEIEEYMNELRATGLNLDLSDEERQDILRAWHTVNAAFYVHEGRERCAEMRMKSMKRQMGDLKSSLSRAQSEPPRPREAVLGDKDTTSFLEVGTAALMYVGESVTQTCSDAKFFLGEMAEDFTDTLSNLAGYFSTWRLIREDRDGEDASSN</sequence>
<dbReference type="EMBL" id="CAMXCT030000111">
    <property type="protein sequence ID" value="CAL4761271.1"/>
    <property type="molecule type" value="Genomic_DNA"/>
</dbReference>
<feature type="region of interest" description="Disordered" evidence="2">
    <location>
        <begin position="176"/>
        <end position="260"/>
    </location>
</feature>
<reference evidence="3" key="1">
    <citation type="submission" date="2022-10" db="EMBL/GenBank/DDBJ databases">
        <authorList>
            <person name="Chen Y."/>
            <person name="Dougan E. K."/>
            <person name="Chan C."/>
            <person name="Rhodes N."/>
            <person name="Thang M."/>
        </authorList>
    </citation>
    <scope>NUCLEOTIDE SEQUENCE</scope>
</reference>
<keyword evidence="5" id="KW-1185">Reference proteome</keyword>
<feature type="coiled-coil region" evidence="1">
    <location>
        <begin position="302"/>
        <end position="336"/>
    </location>
</feature>
<feature type="compositionally biased region" description="Basic and acidic residues" evidence="2">
    <location>
        <begin position="187"/>
        <end position="203"/>
    </location>
</feature>
<gene>
    <name evidence="3" type="ORF">C1SCF055_LOCUS2402</name>
</gene>
<dbReference type="Proteomes" id="UP001152797">
    <property type="component" value="Unassembled WGS sequence"/>
</dbReference>
<keyword evidence="1" id="KW-0175">Coiled coil</keyword>
<evidence type="ECO:0000313" key="3">
    <source>
        <dbReference type="EMBL" id="CAI3973959.1"/>
    </source>
</evidence>
<feature type="compositionally biased region" description="Basic and acidic residues" evidence="2">
    <location>
        <begin position="48"/>
        <end position="60"/>
    </location>
</feature>
<reference evidence="4" key="2">
    <citation type="submission" date="2024-04" db="EMBL/GenBank/DDBJ databases">
        <authorList>
            <person name="Chen Y."/>
            <person name="Shah S."/>
            <person name="Dougan E. K."/>
            <person name="Thang M."/>
            <person name="Chan C."/>
        </authorList>
    </citation>
    <scope>NUCLEOTIDE SEQUENCE [LARGE SCALE GENOMIC DNA]</scope>
</reference>
<feature type="compositionally biased region" description="Basic and acidic residues" evidence="2">
    <location>
        <begin position="397"/>
        <end position="407"/>
    </location>
</feature>
<dbReference type="AlphaFoldDB" id="A0A9P1BIA3"/>
<evidence type="ECO:0000256" key="2">
    <source>
        <dbReference type="SAM" id="MobiDB-lite"/>
    </source>
</evidence>
<name>A0A9P1BIA3_9DINO</name>
<evidence type="ECO:0000313" key="4">
    <source>
        <dbReference type="EMBL" id="CAL1127334.1"/>
    </source>
</evidence>
<feature type="region of interest" description="Disordered" evidence="2">
    <location>
        <begin position="1"/>
        <end position="124"/>
    </location>
</feature>
<accession>A0A9P1BIA3</accession>